<evidence type="ECO:0000313" key="1">
    <source>
        <dbReference type="EMBL" id="MBS9335016.1"/>
    </source>
</evidence>
<gene>
    <name evidence="1" type="ORF">G6R27_03040</name>
</gene>
<comment type="caution">
    <text evidence="1">The sequence shown here is derived from an EMBL/GenBank/DDBJ whole genome shotgun (WGS) entry which is preliminary data.</text>
</comment>
<sequence length="77" mass="8997">MSSETDLKMHGKKISEGFRGENPYYWRTFNGFWLVKDNISGMVTSDVNLNKAIKITETEAKKTDFEFEKLTPYEKKP</sequence>
<accession>A0ABS5QPE1</accession>
<dbReference type="Proteomes" id="UP001519418">
    <property type="component" value="Unassembled WGS sequence"/>
</dbReference>
<dbReference type="EMBL" id="JAAMFI010000001">
    <property type="protein sequence ID" value="MBS9335016.1"/>
    <property type="molecule type" value="Genomic_DNA"/>
</dbReference>
<organism evidence="1 2">
    <name type="scientific">Fructobacillus papyriferae</name>
    <dbReference type="NCBI Taxonomy" id="2713171"/>
    <lineage>
        <taxon>Bacteria</taxon>
        <taxon>Bacillati</taxon>
        <taxon>Bacillota</taxon>
        <taxon>Bacilli</taxon>
        <taxon>Lactobacillales</taxon>
        <taxon>Lactobacillaceae</taxon>
        <taxon>Fructobacillus</taxon>
    </lineage>
</organism>
<reference evidence="1 2" key="1">
    <citation type="submission" date="2020-02" db="EMBL/GenBank/DDBJ databases">
        <title>Fructobacillus sp. isolated from paper mulberry of Taiwan.</title>
        <authorList>
            <person name="Lin S.-T."/>
        </authorList>
    </citation>
    <scope>NUCLEOTIDE SEQUENCE [LARGE SCALE GENOMIC DNA]</scope>
    <source>
        <strain evidence="1 2">M1-10</strain>
    </source>
</reference>
<name>A0ABS5QPE1_9LACO</name>
<keyword evidence="2" id="KW-1185">Reference proteome</keyword>
<proteinExistence type="predicted"/>
<dbReference type="RefSeq" id="WP_213819600.1">
    <property type="nucleotide sequence ID" value="NZ_JAAMFI010000001.1"/>
</dbReference>
<protein>
    <submittedName>
        <fullName evidence="1">Uncharacterized protein</fullName>
    </submittedName>
</protein>
<evidence type="ECO:0000313" key="2">
    <source>
        <dbReference type="Proteomes" id="UP001519418"/>
    </source>
</evidence>